<dbReference type="PANTHER" id="PTHR46173:SF1">
    <property type="entry name" value="CCA TRNA NUCLEOTIDYLTRANSFERASE 1, MITOCHONDRIAL"/>
    <property type="match status" value="1"/>
</dbReference>
<dbReference type="CDD" id="cd00077">
    <property type="entry name" value="HDc"/>
    <property type="match status" value="1"/>
</dbReference>
<evidence type="ECO:0000256" key="4">
    <source>
        <dbReference type="ARBA" id="ARBA00022695"/>
    </source>
</evidence>
<dbReference type="InterPro" id="IPR002646">
    <property type="entry name" value="PolA_pol_head_dom"/>
</dbReference>
<evidence type="ECO:0000256" key="5">
    <source>
        <dbReference type="ARBA" id="ARBA00022723"/>
    </source>
</evidence>
<dbReference type="InterPro" id="IPR050264">
    <property type="entry name" value="Bact_CCA-adding_enz_type3_sf"/>
</dbReference>
<dbReference type="SMART" id="SM00471">
    <property type="entry name" value="HDc"/>
    <property type="match status" value="1"/>
</dbReference>
<keyword evidence="2" id="KW-0808">Transferase</keyword>
<evidence type="ECO:0000259" key="9">
    <source>
        <dbReference type="PROSITE" id="PS51831"/>
    </source>
</evidence>
<keyword evidence="4" id="KW-0548">Nucleotidyltransferase</keyword>
<reference evidence="10 11" key="1">
    <citation type="submission" date="2016-11" db="EMBL/GenBank/DDBJ databases">
        <authorList>
            <person name="Jaros S."/>
            <person name="Januszkiewicz K."/>
            <person name="Wedrychowicz H."/>
        </authorList>
    </citation>
    <scope>NUCLEOTIDE SEQUENCE [LARGE SCALE GENOMIC DNA]</scope>
    <source>
        <strain evidence="10 11">DSM 44523</strain>
    </source>
</reference>
<dbReference type="InterPro" id="IPR003607">
    <property type="entry name" value="HD/PDEase_dom"/>
</dbReference>
<evidence type="ECO:0000256" key="7">
    <source>
        <dbReference type="ARBA" id="ARBA00022842"/>
    </source>
</evidence>
<dbReference type="Pfam" id="PF01966">
    <property type="entry name" value="HD"/>
    <property type="match status" value="1"/>
</dbReference>
<evidence type="ECO:0000313" key="10">
    <source>
        <dbReference type="EMBL" id="SHE62849.1"/>
    </source>
</evidence>
<dbReference type="Proteomes" id="UP000184501">
    <property type="component" value="Unassembled WGS sequence"/>
</dbReference>
<keyword evidence="7" id="KW-0460">Magnesium</keyword>
<keyword evidence="6" id="KW-0547">Nucleotide-binding</keyword>
<evidence type="ECO:0000256" key="1">
    <source>
        <dbReference type="ARBA" id="ARBA00001946"/>
    </source>
</evidence>
<dbReference type="Gene3D" id="1.10.3090.10">
    <property type="entry name" value="cca-adding enzyme, domain 2"/>
    <property type="match status" value="1"/>
</dbReference>
<feature type="region of interest" description="Disordered" evidence="8">
    <location>
        <begin position="17"/>
        <end position="49"/>
    </location>
</feature>
<evidence type="ECO:0000256" key="3">
    <source>
        <dbReference type="ARBA" id="ARBA00022694"/>
    </source>
</evidence>
<dbReference type="STRING" id="2017.SAMN05444320_101609"/>
<organism evidence="10 11">
    <name type="scientific">Streptoalloteichus hindustanus</name>
    <dbReference type="NCBI Taxonomy" id="2017"/>
    <lineage>
        <taxon>Bacteria</taxon>
        <taxon>Bacillati</taxon>
        <taxon>Actinomycetota</taxon>
        <taxon>Actinomycetes</taxon>
        <taxon>Pseudonocardiales</taxon>
        <taxon>Pseudonocardiaceae</taxon>
        <taxon>Streptoalloteichus</taxon>
    </lineage>
</organism>
<evidence type="ECO:0000313" key="11">
    <source>
        <dbReference type="Proteomes" id="UP000184501"/>
    </source>
</evidence>
<dbReference type="NCBIfam" id="TIGR02692">
    <property type="entry name" value="tRNA_CCA_actino"/>
    <property type="match status" value="1"/>
</dbReference>
<dbReference type="FunFam" id="1.10.3090.10:FF:000002">
    <property type="entry name" value="CCA tRNA nucleotidyltransferase"/>
    <property type="match status" value="1"/>
</dbReference>
<dbReference type="PANTHER" id="PTHR46173">
    <property type="entry name" value="CCA TRNA NUCLEOTIDYLTRANSFERASE 1, MITOCHONDRIAL"/>
    <property type="match status" value="1"/>
</dbReference>
<dbReference type="Pfam" id="PF01743">
    <property type="entry name" value="PolyA_pol"/>
    <property type="match status" value="1"/>
</dbReference>
<dbReference type="Gene3D" id="3.30.460.10">
    <property type="entry name" value="Beta Polymerase, domain 2"/>
    <property type="match status" value="1"/>
</dbReference>
<feature type="domain" description="HD" evidence="9">
    <location>
        <begin position="308"/>
        <end position="417"/>
    </location>
</feature>
<keyword evidence="5" id="KW-0479">Metal-binding</keyword>
<dbReference type="GO" id="GO:0008033">
    <property type="term" value="P:tRNA processing"/>
    <property type="evidence" value="ECO:0007669"/>
    <property type="project" value="UniProtKB-KW"/>
</dbReference>
<name>A0A1M4V1N9_STRHI</name>
<dbReference type="InterPro" id="IPR014065">
    <property type="entry name" value="tRNA_adenylyltransferase"/>
</dbReference>
<dbReference type="GO" id="GO:0016779">
    <property type="term" value="F:nucleotidyltransferase activity"/>
    <property type="evidence" value="ECO:0007669"/>
    <property type="project" value="UniProtKB-KW"/>
</dbReference>
<evidence type="ECO:0000256" key="6">
    <source>
        <dbReference type="ARBA" id="ARBA00022741"/>
    </source>
</evidence>
<dbReference type="AlphaFoldDB" id="A0A1M4V1N9"/>
<dbReference type="InterPro" id="IPR032828">
    <property type="entry name" value="PolyA_RNA-bd"/>
</dbReference>
<evidence type="ECO:0000256" key="2">
    <source>
        <dbReference type="ARBA" id="ARBA00022679"/>
    </source>
</evidence>
<evidence type="ECO:0000256" key="8">
    <source>
        <dbReference type="SAM" id="MobiDB-lite"/>
    </source>
</evidence>
<accession>A0A1M4V1N9</accession>
<keyword evidence="3" id="KW-0819">tRNA processing</keyword>
<dbReference type="SUPFAM" id="SSF81301">
    <property type="entry name" value="Nucleotidyltransferase"/>
    <property type="match status" value="1"/>
</dbReference>
<comment type="cofactor">
    <cofactor evidence="1">
        <name>Mg(2+)</name>
        <dbReference type="ChEBI" id="CHEBI:18420"/>
    </cofactor>
</comment>
<dbReference type="EMBL" id="FQVN01000001">
    <property type="protein sequence ID" value="SHE62849.1"/>
    <property type="molecule type" value="Genomic_DNA"/>
</dbReference>
<dbReference type="SUPFAM" id="SSF81891">
    <property type="entry name" value="Poly A polymerase C-terminal region-like"/>
    <property type="match status" value="1"/>
</dbReference>
<keyword evidence="11" id="KW-1185">Reference proteome</keyword>
<proteinExistence type="predicted"/>
<dbReference type="CDD" id="cd05398">
    <property type="entry name" value="NT_ClassII-CCAase"/>
    <property type="match status" value="1"/>
</dbReference>
<dbReference type="InterPro" id="IPR006675">
    <property type="entry name" value="HDIG_dom"/>
</dbReference>
<gene>
    <name evidence="10" type="ORF">SAMN05444320_101609</name>
</gene>
<dbReference type="InterPro" id="IPR043519">
    <property type="entry name" value="NT_sf"/>
</dbReference>
<dbReference type="GO" id="GO:0046872">
    <property type="term" value="F:metal ion binding"/>
    <property type="evidence" value="ECO:0007669"/>
    <property type="project" value="UniProtKB-KW"/>
</dbReference>
<feature type="compositionally biased region" description="Polar residues" evidence="8">
    <location>
        <begin position="26"/>
        <end position="42"/>
    </location>
</feature>
<dbReference type="InterPro" id="IPR006674">
    <property type="entry name" value="HD_domain"/>
</dbReference>
<dbReference type="NCBIfam" id="TIGR00277">
    <property type="entry name" value="HDIG"/>
    <property type="match status" value="1"/>
</dbReference>
<protein>
    <submittedName>
        <fullName evidence="10">Poly(A) polymerase</fullName>
    </submittedName>
</protein>
<dbReference type="PROSITE" id="PS51831">
    <property type="entry name" value="HD"/>
    <property type="match status" value="1"/>
</dbReference>
<dbReference type="GO" id="GO:0000166">
    <property type="term" value="F:nucleotide binding"/>
    <property type="evidence" value="ECO:0007669"/>
    <property type="project" value="UniProtKB-KW"/>
</dbReference>
<dbReference type="Pfam" id="PF12627">
    <property type="entry name" value="PolyA_pol_RNAbd"/>
    <property type="match status" value="1"/>
</dbReference>
<sequence>MVVMVVMRRVPASASARGRGELRQVPWSSVPPTNSAQPSNSAARPVPVHRGKAQRNAVLELLRIAPVADELAERFVAAGHRLFLVGGSVRDALLGRLGTDLDFTTDARPEQVQRVLAGWAEAVWDTGIAFGTVGATKRGATLEITTFRADVYDRASRNPEVTFGDSIEGDLVRRDFTVNAMAVELPERRFVDPHDGMEALVDRVLDTPATPEESFADDPLRMLRAARFVSQLGFEPAPRVVAAMTAMAEEINRITAERVQAELTKLVCGAHPRKGIELLVDTGLADHVLPEVPAMRLEIDEHHQHKDVYHHSLVVLDQAIALEKRDDPDAEPDLVLRLAALLHDIGKPATRRFESGGGVSFHHHEVVGAKMVRKRLKALRFSKEITEDVAKLVYLHLRFHGYGTGQWTDSAVRRYVTDAGPLVSRLHKLVRADCTTRNRRKAQALQRTYDDLETRIARLSDEEDLRRVRPDLDGNEIMRLLGLPPGPLVGRAWKHLKELRLDRGPLEHDEAVAELFRWAREQGVDVPEQA</sequence>
<dbReference type="GO" id="GO:0000049">
    <property type="term" value="F:tRNA binding"/>
    <property type="evidence" value="ECO:0007669"/>
    <property type="project" value="TreeGrafter"/>
</dbReference>